<accession>A0A6B3NIH5</accession>
<protein>
    <submittedName>
        <fullName evidence="3">DevC protein</fullName>
    </submittedName>
</protein>
<evidence type="ECO:0000256" key="2">
    <source>
        <dbReference type="SAM" id="Phobius"/>
    </source>
</evidence>
<gene>
    <name evidence="3" type="ORF">F6J89_28970</name>
</gene>
<keyword evidence="1" id="KW-0813">Transport</keyword>
<keyword evidence="2" id="KW-0472">Membrane</keyword>
<dbReference type="PANTHER" id="PTHR43738">
    <property type="entry name" value="ABC TRANSPORTER, MEMBRANE PROTEIN"/>
    <property type="match status" value="1"/>
</dbReference>
<organism evidence="3">
    <name type="scientific">Symploca sp. SIO1C4</name>
    <dbReference type="NCBI Taxonomy" id="2607765"/>
    <lineage>
        <taxon>Bacteria</taxon>
        <taxon>Bacillati</taxon>
        <taxon>Cyanobacteriota</taxon>
        <taxon>Cyanophyceae</taxon>
        <taxon>Coleofasciculales</taxon>
        <taxon>Coleofasciculaceae</taxon>
        <taxon>Symploca</taxon>
    </lineage>
</organism>
<dbReference type="EMBL" id="JAAHFQ010000852">
    <property type="protein sequence ID" value="NER31540.1"/>
    <property type="molecule type" value="Genomic_DNA"/>
</dbReference>
<name>A0A6B3NIH5_9CYAN</name>
<evidence type="ECO:0000313" key="3">
    <source>
        <dbReference type="EMBL" id="NER31540.1"/>
    </source>
</evidence>
<keyword evidence="2" id="KW-0812">Transmembrane</keyword>
<reference evidence="3" key="1">
    <citation type="submission" date="2019-11" db="EMBL/GenBank/DDBJ databases">
        <title>Genomic insights into an expanded diversity of filamentous marine cyanobacteria reveals the extraordinary biosynthetic potential of Moorea and Okeania.</title>
        <authorList>
            <person name="Ferreira Leao T."/>
            <person name="Wang M."/>
            <person name="Moss N."/>
            <person name="Da Silva R."/>
            <person name="Sanders J."/>
            <person name="Nurk S."/>
            <person name="Gurevich A."/>
            <person name="Humphrey G."/>
            <person name="Reher R."/>
            <person name="Zhu Q."/>
            <person name="Belda-Ferre P."/>
            <person name="Glukhov E."/>
            <person name="Rex R."/>
            <person name="Dorrestein P.C."/>
            <person name="Knight R."/>
            <person name="Pevzner P."/>
            <person name="Gerwick W.H."/>
            <person name="Gerwick L."/>
        </authorList>
    </citation>
    <scope>NUCLEOTIDE SEQUENCE</scope>
    <source>
        <strain evidence="3">SIO1C4</strain>
    </source>
</reference>
<comment type="caution">
    <text evidence="3">The sequence shown here is derived from an EMBL/GenBank/DDBJ whole genome shotgun (WGS) entry which is preliminary data.</text>
</comment>
<sequence>MKTPLAWLNLMHEKTRLMVASSGVAFAVLLVFMNLGFLESLSKAAALTYEQLNAEVFLVSPQTTDISGTDTFPRERLYQAAGIEGVDRVMPVYIGFQQWRNLETRQSRAMFIYAINPEDPVFLLPELQLSENQAALRRPDTVLMDQLSRPEYGPQKIGLTTELNRRKVKIGGLFSFGGGFSADGTLIMSDQNFRRFFDPRPLSEIDLGLIKLEVGADTSQVVEKLQAILPKDVLVLTREQIGTREGDYWISATSTGFYFGLGVVVSLVVGTVIVYQILYTDISNHLLQYATLKA</sequence>
<feature type="non-terminal residue" evidence="3">
    <location>
        <position position="294"/>
    </location>
</feature>
<keyword evidence="2" id="KW-1133">Transmembrane helix</keyword>
<proteinExistence type="predicted"/>
<feature type="transmembrane region" description="Helical" evidence="2">
    <location>
        <begin position="257"/>
        <end position="278"/>
    </location>
</feature>
<dbReference type="InterPro" id="IPR051125">
    <property type="entry name" value="ABC-4/HrtB_transporter"/>
</dbReference>
<dbReference type="AlphaFoldDB" id="A0A6B3NIH5"/>
<evidence type="ECO:0000256" key="1">
    <source>
        <dbReference type="ARBA" id="ARBA00022448"/>
    </source>
</evidence>
<dbReference type="PANTHER" id="PTHR43738:SF1">
    <property type="entry name" value="HEMIN TRANSPORT SYSTEM PERMEASE PROTEIN HRTB-RELATED"/>
    <property type="match status" value="1"/>
</dbReference>